<dbReference type="InterPro" id="IPR017981">
    <property type="entry name" value="GPCR_2-like_7TM"/>
</dbReference>
<dbReference type="GO" id="GO:0017046">
    <property type="term" value="F:peptide hormone binding"/>
    <property type="evidence" value="ECO:0007669"/>
    <property type="project" value="TreeGrafter"/>
</dbReference>
<protein>
    <submittedName>
        <fullName evidence="14">Corticotropin-releasing factor receptor 1</fullName>
    </submittedName>
</protein>
<feature type="transmembrane region" description="Helical" evidence="11">
    <location>
        <begin position="196"/>
        <end position="217"/>
    </location>
</feature>
<comment type="caution">
    <text evidence="14">The sequence shown here is derived from an EMBL/GenBank/DDBJ whole genome shotgun (WGS) entry which is preliminary data.</text>
</comment>
<keyword evidence="8 14" id="KW-0675">Receptor</keyword>
<feature type="domain" description="G-protein coupled receptors family 2 profile 2" evidence="13">
    <location>
        <begin position="83"/>
        <end position="385"/>
    </location>
</feature>
<feature type="transmembrane region" description="Helical" evidence="11">
    <location>
        <begin position="122"/>
        <end position="142"/>
    </location>
</feature>
<keyword evidence="7 11" id="KW-0472">Membrane</keyword>
<evidence type="ECO:0000256" key="11">
    <source>
        <dbReference type="SAM" id="Phobius"/>
    </source>
</evidence>
<feature type="transmembrane region" description="Helical" evidence="11">
    <location>
        <begin position="82"/>
        <end position="110"/>
    </location>
</feature>
<dbReference type="Pfam" id="PF00002">
    <property type="entry name" value="7tm_2"/>
    <property type="match status" value="2"/>
</dbReference>
<dbReference type="PANTHER" id="PTHR45620:SF15">
    <property type="entry name" value="DIURETIC HORMONE 44 RECEPTOR 1-RELATED"/>
    <property type="match status" value="1"/>
</dbReference>
<feature type="transmembrane region" description="Helical" evidence="11">
    <location>
        <begin position="223"/>
        <end position="242"/>
    </location>
</feature>
<evidence type="ECO:0000259" key="12">
    <source>
        <dbReference type="PROSITE" id="PS50227"/>
    </source>
</evidence>
<keyword evidence="5 11" id="KW-1133">Transmembrane helix</keyword>
<evidence type="ECO:0000256" key="7">
    <source>
        <dbReference type="ARBA" id="ARBA00023136"/>
    </source>
</evidence>
<comment type="subcellular location">
    <subcellularLocation>
        <location evidence="1">Cell membrane</location>
        <topology evidence="1">Multi-pass membrane protein</topology>
    </subcellularLocation>
</comment>
<reference evidence="14 15" key="1">
    <citation type="submission" date="2019-07" db="EMBL/GenBank/DDBJ databases">
        <title>Draft genome assembly of a fouling barnacle, Amphibalanus amphitrite (Darwin, 1854): The first reference genome for Thecostraca.</title>
        <authorList>
            <person name="Kim W."/>
        </authorList>
    </citation>
    <scope>NUCLEOTIDE SEQUENCE [LARGE SCALE GENOMIC DNA]</scope>
    <source>
        <strain evidence="14">SNU_AA5</strain>
        <tissue evidence="14">Soma without cirri and trophi</tissue>
    </source>
</reference>
<gene>
    <name evidence="14" type="primary">CRHR1_2</name>
    <name evidence="14" type="ORF">FJT64_021222</name>
</gene>
<feature type="region of interest" description="Disordered" evidence="10">
    <location>
        <begin position="449"/>
        <end position="469"/>
    </location>
</feature>
<feature type="transmembrane region" description="Helical" evidence="11">
    <location>
        <begin position="154"/>
        <end position="175"/>
    </location>
</feature>
<feature type="transmembrane region" description="Helical" evidence="11">
    <location>
        <begin position="361"/>
        <end position="384"/>
    </location>
</feature>
<feature type="transmembrane region" description="Helical" evidence="11">
    <location>
        <begin position="249"/>
        <end position="267"/>
    </location>
</feature>
<dbReference type="Gene3D" id="1.20.1070.10">
    <property type="entry name" value="Rhodopsin 7-helix transmembrane proteins"/>
    <property type="match status" value="2"/>
</dbReference>
<evidence type="ECO:0000256" key="10">
    <source>
        <dbReference type="SAM" id="MobiDB-lite"/>
    </source>
</evidence>
<dbReference type="InterPro" id="IPR050332">
    <property type="entry name" value="GPCR_2"/>
</dbReference>
<dbReference type="PROSITE" id="PS50261">
    <property type="entry name" value="G_PROTEIN_RECEP_F2_4"/>
    <property type="match status" value="1"/>
</dbReference>
<name>A0A6A4WYC1_AMPAM</name>
<dbReference type="Gene3D" id="4.10.1240.10">
    <property type="entry name" value="GPCR, family 2, extracellular hormone receptor domain"/>
    <property type="match status" value="1"/>
</dbReference>
<dbReference type="GO" id="GO:0005886">
    <property type="term" value="C:plasma membrane"/>
    <property type="evidence" value="ECO:0007669"/>
    <property type="project" value="UniProtKB-SubCell"/>
</dbReference>
<dbReference type="EMBL" id="VIIS01000569">
    <property type="protein sequence ID" value="KAF0307458.1"/>
    <property type="molecule type" value="Genomic_DNA"/>
</dbReference>
<evidence type="ECO:0000256" key="2">
    <source>
        <dbReference type="ARBA" id="ARBA00005314"/>
    </source>
</evidence>
<sequence>MATSDQSPCEQNTVDGDLNNSTPYCEAVVDNLGRCWPRTPANERRTVLCSDVIRQEMVNIGRRISPRSTSPVLVDDGGSRALLTYITFFGSLASLVFLSVALFIFCYFRCLQCSRLSVHKNLIVALMLCNILMIIMTEPFITGRGGGTYRDVEWLCKVIVSLQMYGRISAIMWMWNEGFFLHSRITVSIFDSRAPFKFLHLVGWGLSAVFVTAWALMMVPSDVICFLFAGLSAVFVIAWALVTAPSDVICLLFAGLSAVFVIAWALVTERALPHNCWNGYAQLPEVWLLIAPMITALGINMLFLFNVVRILVTRMRNNTTMEMEKIRKAIKATAILFPLLGITNLFFFIRPSDNRDSKYQVYLITNSILHSLQGIFVAILYCFLNSEVRVAIRKKYYRIMVTHNSSRWSRKNSCRTSTLFVSQADRLCCRPQKWTTSCRGGAAAPTEVKAAGQQTNWSRRVPPQGETEI</sequence>
<dbReference type="GO" id="GO:0007166">
    <property type="term" value="P:cell surface receptor signaling pathway"/>
    <property type="evidence" value="ECO:0007669"/>
    <property type="project" value="InterPro"/>
</dbReference>
<keyword evidence="15" id="KW-1185">Reference proteome</keyword>
<dbReference type="GO" id="GO:0007188">
    <property type="term" value="P:adenylate cyclase-modulating G protein-coupled receptor signaling pathway"/>
    <property type="evidence" value="ECO:0007669"/>
    <property type="project" value="TreeGrafter"/>
</dbReference>
<dbReference type="InterPro" id="IPR000832">
    <property type="entry name" value="GPCR_2_secretin-like"/>
</dbReference>
<evidence type="ECO:0000256" key="4">
    <source>
        <dbReference type="ARBA" id="ARBA00022692"/>
    </source>
</evidence>
<feature type="transmembrane region" description="Helical" evidence="11">
    <location>
        <begin position="287"/>
        <end position="308"/>
    </location>
</feature>
<keyword evidence="9" id="KW-0807">Transducer</keyword>
<dbReference type="InterPro" id="IPR001879">
    <property type="entry name" value="GPCR_2_extracellular_dom"/>
</dbReference>
<evidence type="ECO:0000256" key="1">
    <source>
        <dbReference type="ARBA" id="ARBA00004651"/>
    </source>
</evidence>
<dbReference type="SUPFAM" id="SSF111418">
    <property type="entry name" value="Hormone receptor domain"/>
    <property type="match status" value="1"/>
</dbReference>
<keyword evidence="3" id="KW-1003">Cell membrane</keyword>
<evidence type="ECO:0000256" key="8">
    <source>
        <dbReference type="ARBA" id="ARBA00023170"/>
    </source>
</evidence>
<dbReference type="Proteomes" id="UP000440578">
    <property type="component" value="Unassembled WGS sequence"/>
</dbReference>
<feature type="transmembrane region" description="Helical" evidence="11">
    <location>
        <begin position="329"/>
        <end position="349"/>
    </location>
</feature>
<evidence type="ECO:0000313" key="14">
    <source>
        <dbReference type="EMBL" id="KAF0307458.1"/>
    </source>
</evidence>
<dbReference type="OrthoDB" id="5967113at2759"/>
<evidence type="ECO:0000313" key="15">
    <source>
        <dbReference type="Proteomes" id="UP000440578"/>
    </source>
</evidence>
<dbReference type="InterPro" id="IPR036445">
    <property type="entry name" value="GPCR_2_extracell_dom_sf"/>
</dbReference>
<evidence type="ECO:0000256" key="3">
    <source>
        <dbReference type="ARBA" id="ARBA00022475"/>
    </source>
</evidence>
<keyword evidence="6" id="KW-0297">G-protein coupled receptor</keyword>
<evidence type="ECO:0000256" key="9">
    <source>
        <dbReference type="ARBA" id="ARBA00023224"/>
    </source>
</evidence>
<feature type="domain" description="G-protein coupled receptors family 2 profile 1" evidence="12">
    <location>
        <begin position="8"/>
        <end position="77"/>
    </location>
</feature>
<dbReference type="PANTHER" id="PTHR45620">
    <property type="entry name" value="PDF RECEPTOR-LIKE PROTEIN-RELATED"/>
    <property type="match status" value="1"/>
</dbReference>
<dbReference type="GO" id="GO:0008528">
    <property type="term" value="F:G protein-coupled peptide receptor activity"/>
    <property type="evidence" value="ECO:0007669"/>
    <property type="project" value="TreeGrafter"/>
</dbReference>
<comment type="similarity">
    <text evidence="2">Belongs to the G-protein coupled receptor 2 family.</text>
</comment>
<evidence type="ECO:0000256" key="5">
    <source>
        <dbReference type="ARBA" id="ARBA00022989"/>
    </source>
</evidence>
<evidence type="ECO:0000259" key="13">
    <source>
        <dbReference type="PROSITE" id="PS50261"/>
    </source>
</evidence>
<dbReference type="PROSITE" id="PS50227">
    <property type="entry name" value="G_PROTEIN_RECEP_F2_3"/>
    <property type="match status" value="1"/>
</dbReference>
<keyword evidence="4 11" id="KW-0812">Transmembrane</keyword>
<organism evidence="14 15">
    <name type="scientific">Amphibalanus amphitrite</name>
    <name type="common">Striped barnacle</name>
    <name type="synonym">Balanus amphitrite</name>
    <dbReference type="NCBI Taxonomy" id="1232801"/>
    <lineage>
        <taxon>Eukaryota</taxon>
        <taxon>Metazoa</taxon>
        <taxon>Ecdysozoa</taxon>
        <taxon>Arthropoda</taxon>
        <taxon>Crustacea</taxon>
        <taxon>Multicrustacea</taxon>
        <taxon>Cirripedia</taxon>
        <taxon>Thoracica</taxon>
        <taxon>Thoracicalcarea</taxon>
        <taxon>Balanomorpha</taxon>
        <taxon>Balanoidea</taxon>
        <taxon>Balanidae</taxon>
        <taxon>Amphibalaninae</taxon>
        <taxon>Amphibalanus</taxon>
    </lineage>
</organism>
<evidence type="ECO:0000256" key="6">
    <source>
        <dbReference type="ARBA" id="ARBA00023040"/>
    </source>
</evidence>
<dbReference type="AlphaFoldDB" id="A0A6A4WYC1"/>
<proteinExistence type="inferred from homology"/>
<accession>A0A6A4WYC1</accession>
<dbReference type="PRINTS" id="PR00249">
    <property type="entry name" value="GPCRSECRETIN"/>
</dbReference>